<accession>A0ABY7QXJ2</accession>
<organism evidence="1 2">
    <name type="scientific">Cutibacterium equinum</name>
    <dbReference type="NCBI Taxonomy" id="3016342"/>
    <lineage>
        <taxon>Bacteria</taxon>
        <taxon>Bacillati</taxon>
        <taxon>Actinomycetota</taxon>
        <taxon>Actinomycetes</taxon>
        <taxon>Propionibacteriales</taxon>
        <taxon>Propionibacteriaceae</taxon>
        <taxon>Cutibacterium</taxon>
    </lineage>
</organism>
<protein>
    <submittedName>
        <fullName evidence="1">Uncharacterized protein</fullName>
    </submittedName>
</protein>
<gene>
    <name evidence="1" type="ORF">O6R08_09875</name>
</gene>
<dbReference type="RefSeq" id="WP_271417949.1">
    <property type="nucleotide sequence ID" value="NZ_CP115668.1"/>
</dbReference>
<keyword evidence="2" id="KW-1185">Reference proteome</keyword>
<evidence type="ECO:0000313" key="1">
    <source>
        <dbReference type="EMBL" id="WCC79762.1"/>
    </source>
</evidence>
<reference evidence="1 2" key="2">
    <citation type="submission" date="2023-06" db="EMBL/GenBank/DDBJ databases">
        <title>The Gram-positive Non-spore-bearing Anaerobic Bacilli of Human Feces.</title>
        <authorList>
            <person name="Eggerth A.H."/>
        </authorList>
    </citation>
    <scope>NUCLEOTIDE SEQUENCE [LARGE SCALE GENOMIC DNA]</scope>
    <source>
        <strain evidence="1 2">CBA3108</strain>
    </source>
</reference>
<dbReference type="EMBL" id="CP115668">
    <property type="protein sequence ID" value="WCC79762.1"/>
    <property type="molecule type" value="Genomic_DNA"/>
</dbReference>
<evidence type="ECO:0000313" key="2">
    <source>
        <dbReference type="Proteomes" id="UP001212097"/>
    </source>
</evidence>
<sequence length="79" mass="8653">MIAEAANQLATDTPSLADCFLAAASRSDVDQFFLETDRGGRGRVFWYAGSLVDTFDDIPSWLAAMAAYLDEETQENLEA</sequence>
<proteinExistence type="predicted"/>
<dbReference type="Proteomes" id="UP001212097">
    <property type="component" value="Chromosome"/>
</dbReference>
<reference evidence="1 2" key="1">
    <citation type="submission" date="2023-01" db="EMBL/GenBank/DDBJ databases">
        <authorList>
            <person name="Lee S.H."/>
            <person name="Jung H.S."/>
            <person name="Yun J.U."/>
        </authorList>
    </citation>
    <scope>NUCLEOTIDE SEQUENCE [LARGE SCALE GENOMIC DNA]</scope>
    <source>
        <strain evidence="1 2">CBA3108</strain>
    </source>
</reference>
<name>A0ABY7QXJ2_9ACTN</name>